<comment type="caution">
    <text evidence="3">The sequence shown here is derived from an EMBL/GenBank/DDBJ whole genome shotgun (WGS) entry which is preliminary data.</text>
</comment>
<evidence type="ECO:0000256" key="2">
    <source>
        <dbReference type="PIRSR" id="PIRSR011396-2"/>
    </source>
</evidence>
<proteinExistence type="predicted"/>
<evidence type="ECO:0000313" key="3">
    <source>
        <dbReference type="EMBL" id="PTW49155.1"/>
    </source>
</evidence>
<organism evidence="3 4">
    <name type="scientific">Sphingomonas faeni</name>
    <dbReference type="NCBI Taxonomy" id="185950"/>
    <lineage>
        <taxon>Bacteria</taxon>
        <taxon>Pseudomonadati</taxon>
        <taxon>Pseudomonadota</taxon>
        <taxon>Alphaproteobacteria</taxon>
        <taxon>Sphingomonadales</taxon>
        <taxon>Sphingomonadaceae</taxon>
        <taxon>Sphingomonas</taxon>
    </lineage>
</organism>
<dbReference type="Proteomes" id="UP000244013">
    <property type="component" value="Unassembled WGS sequence"/>
</dbReference>
<dbReference type="InterPro" id="IPR006905">
    <property type="entry name" value="Flavin_halogenase"/>
</dbReference>
<accession>A0A2T5UCA5</accession>
<dbReference type="OrthoDB" id="462203at2"/>
<dbReference type="RefSeq" id="WP_107952185.1">
    <property type="nucleotide sequence ID" value="NZ_QAYE01000001.1"/>
</dbReference>
<dbReference type="InterPro" id="IPR050816">
    <property type="entry name" value="Flavin-dep_Halogenase_NPB"/>
</dbReference>
<keyword evidence="2" id="KW-0547">Nucleotide-binding</keyword>
<dbReference type="Pfam" id="PF04820">
    <property type="entry name" value="Trp_halogenase"/>
    <property type="match status" value="1"/>
</dbReference>
<dbReference type="AlphaFoldDB" id="A0A2T5UCA5"/>
<sequence length="500" mass="55277">MSARIQVVIVGGGTAGWMTAATLAMSFAGRLADVTLIESEDIGTVGVGEATVPHIRFFNQRLGIDEADFIRRTNATFKLGIEFRDWGRIGDSYIHPFGDFGHDIDGLPFHQYWAHAARGGVDGLPTLEDCSLPIVVARDNRFTPPLEDPRSIGSTYSYAYQFDATLYAAYLRDYAEARGVVRIEGRVDAVEQKDDGIGAVRLADGRRIAGDLFIDCSGFRALLIDGALKVKYEDWSHWLPCDAAWAVPTANAGALTPYTRATAREAGWQWRIPLQHRTGNGHVFSTRFTDPEAARAVLIDNLEGEAVAEPRMLRFRTGRRHRQWVGNCVAIGLSAGFLEPLESTSIHLIQLAIGKLIELFPSGGVFDPADAAEFDRAMALEYDRVRDFLVLHYCATERDDTPFWRYMRTMTLPSSLTEKIAEFRERGIVASYREGMFLPASWLAVYYGQRIMPGRVNPLIANTPTATSRDHVARVAAACASAAKAMPLHEAYIARIKAAA</sequence>
<dbReference type="PIRSF" id="PIRSF011396">
    <property type="entry name" value="Trp_halogenase"/>
    <property type="match status" value="1"/>
</dbReference>
<dbReference type="GO" id="GO:0004497">
    <property type="term" value="F:monooxygenase activity"/>
    <property type="evidence" value="ECO:0007669"/>
    <property type="project" value="InterPro"/>
</dbReference>
<reference evidence="3 4" key="1">
    <citation type="submission" date="2018-04" db="EMBL/GenBank/DDBJ databases">
        <title>Genomic Encyclopedia of Type Strains, Phase III (KMG-III): the genomes of soil and plant-associated and newly described type strains.</title>
        <authorList>
            <person name="Whitman W."/>
        </authorList>
    </citation>
    <scope>NUCLEOTIDE SEQUENCE [LARGE SCALE GENOMIC DNA]</scope>
    <source>
        <strain evidence="3 4">MA-olki</strain>
    </source>
</reference>
<feature type="binding site" evidence="2">
    <location>
        <position position="333"/>
    </location>
    <ligand>
        <name>FAD</name>
        <dbReference type="ChEBI" id="CHEBI:57692"/>
    </ligand>
</feature>
<dbReference type="PANTHER" id="PTHR43747">
    <property type="entry name" value="FAD-BINDING PROTEIN"/>
    <property type="match status" value="1"/>
</dbReference>
<feature type="active site" evidence="1">
    <location>
        <position position="78"/>
    </location>
</feature>
<keyword evidence="2" id="KW-0274">FAD</keyword>
<dbReference type="InterPro" id="IPR036188">
    <property type="entry name" value="FAD/NAD-bd_sf"/>
</dbReference>
<feature type="binding site" evidence="2">
    <location>
        <position position="342"/>
    </location>
    <ligand>
        <name>L-tryptophan</name>
        <dbReference type="ChEBI" id="CHEBI:57912"/>
    </ligand>
</feature>
<evidence type="ECO:0000313" key="4">
    <source>
        <dbReference type="Proteomes" id="UP000244013"/>
    </source>
</evidence>
<feature type="binding site" evidence="2">
    <location>
        <begin position="12"/>
        <end position="15"/>
    </location>
    <ligand>
        <name>FAD</name>
        <dbReference type="ChEBI" id="CHEBI:57692"/>
    </ligand>
</feature>
<dbReference type="EMBL" id="QAYE01000001">
    <property type="protein sequence ID" value="PTW49155.1"/>
    <property type="molecule type" value="Genomic_DNA"/>
</dbReference>
<name>A0A2T5UCA5_9SPHN</name>
<gene>
    <name evidence="3" type="ORF">C8J25_101660</name>
</gene>
<dbReference type="InterPro" id="IPR033856">
    <property type="entry name" value="Trp_halogen"/>
</dbReference>
<keyword evidence="2" id="KW-0285">Flavoprotein</keyword>
<evidence type="ECO:0000256" key="1">
    <source>
        <dbReference type="PIRSR" id="PIRSR011396-1"/>
    </source>
</evidence>
<dbReference type="SUPFAM" id="SSF51905">
    <property type="entry name" value="FAD/NAD(P)-binding domain"/>
    <property type="match status" value="1"/>
</dbReference>
<dbReference type="PANTHER" id="PTHR43747:SF4">
    <property type="entry name" value="FLAVIN-DEPENDENT TRYPTOPHAN HALOGENASE"/>
    <property type="match status" value="1"/>
</dbReference>
<dbReference type="GeneID" id="91004742"/>
<protein>
    <submittedName>
        <fullName evidence="3">Tryptophan halogenase</fullName>
    </submittedName>
</protein>
<feature type="binding site" evidence="2">
    <location>
        <position position="187"/>
    </location>
    <ligand>
        <name>FAD</name>
        <dbReference type="ChEBI" id="CHEBI:57692"/>
    </ligand>
</feature>
<feature type="binding site" evidence="2">
    <location>
        <position position="78"/>
    </location>
    <ligand>
        <name>7-chloro-L-tryptophan</name>
        <dbReference type="ChEBI" id="CHEBI:58713"/>
    </ligand>
</feature>
<feature type="binding site" evidence="2">
    <location>
        <position position="346"/>
    </location>
    <ligand>
        <name>L-tryptophan</name>
        <dbReference type="ChEBI" id="CHEBI:57912"/>
    </ligand>
</feature>
<dbReference type="Gene3D" id="3.50.50.60">
    <property type="entry name" value="FAD/NAD(P)-binding domain"/>
    <property type="match status" value="1"/>
</dbReference>
<dbReference type="GO" id="GO:0000166">
    <property type="term" value="F:nucleotide binding"/>
    <property type="evidence" value="ECO:0007669"/>
    <property type="project" value="UniProtKB-KW"/>
</dbReference>